<evidence type="ECO:0000313" key="1">
    <source>
        <dbReference type="EMBL" id="GGO58830.1"/>
    </source>
</evidence>
<gene>
    <name evidence="1" type="ORF">GCM10012286_79020</name>
</gene>
<dbReference type="EMBL" id="BMNG01000026">
    <property type="protein sequence ID" value="GGO58830.1"/>
    <property type="molecule type" value="Genomic_DNA"/>
</dbReference>
<keyword evidence="2" id="KW-1185">Reference proteome</keyword>
<organism evidence="1 2">
    <name type="scientific">Streptomyces lasiicapitis</name>
    <dbReference type="NCBI Taxonomy" id="1923961"/>
    <lineage>
        <taxon>Bacteria</taxon>
        <taxon>Bacillati</taxon>
        <taxon>Actinomycetota</taxon>
        <taxon>Actinomycetes</taxon>
        <taxon>Kitasatosporales</taxon>
        <taxon>Streptomycetaceae</taxon>
        <taxon>Streptomyces</taxon>
    </lineage>
</organism>
<protein>
    <submittedName>
        <fullName evidence="1">Uncharacterized protein</fullName>
    </submittedName>
</protein>
<dbReference type="RefSeq" id="WP_189177527.1">
    <property type="nucleotide sequence ID" value="NZ_BMNG01000026.1"/>
</dbReference>
<proteinExistence type="predicted"/>
<comment type="caution">
    <text evidence="1">The sequence shown here is derived from an EMBL/GenBank/DDBJ whole genome shotgun (WGS) entry which is preliminary data.</text>
</comment>
<sequence length="51" mass="5949">MPDPQRYRVTLTRSGTRIAQGWWGDHGGRPGTRIELAERDGDEWRVLKSWP</sequence>
<accession>A0ABQ2MVT5</accession>
<name>A0ABQ2MVT5_9ACTN</name>
<evidence type="ECO:0000313" key="2">
    <source>
        <dbReference type="Proteomes" id="UP000656881"/>
    </source>
</evidence>
<reference evidence="2" key="1">
    <citation type="journal article" date="2019" name="Int. J. Syst. Evol. Microbiol.">
        <title>The Global Catalogue of Microorganisms (GCM) 10K type strain sequencing project: providing services to taxonomists for standard genome sequencing and annotation.</title>
        <authorList>
            <consortium name="The Broad Institute Genomics Platform"/>
            <consortium name="The Broad Institute Genome Sequencing Center for Infectious Disease"/>
            <person name="Wu L."/>
            <person name="Ma J."/>
        </authorList>
    </citation>
    <scope>NUCLEOTIDE SEQUENCE [LARGE SCALE GENOMIC DNA]</scope>
    <source>
        <strain evidence="2">CGMCC 4.7349</strain>
    </source>
</reference>
<dbReference type="Proteomes" id="UP000656881">
    <property type="component" value="Unassembled WGS sequence"/>
</dbReference>